<dbReference type="InterPro" id="IPR016084">
    <property type="entry name" value="Haem_Oase-like_multi-hlx"/>
</dbReference>
<dbReference type="GO" id="GO:0006788">
    <property type="term" value="P:heme oxidation"/>
    <property type="evidence" value="ECO:0007669"/>
    <property type="project" value="InterPro"/>
</dbReference>
<evidence type="ECO:0000313" key="2">
    <source>
        <dbReference type="Proteomes" id="UP001204445"/>
    </source>
</evidence>
<dbReference type="InterPro" id="IPR016053">
    <property type="entry name" value="Haem_Oase-like"/>
</dbReference>
<dbReference type="Pfam" id="PF01126">
    <property type="entry name" value="Heme_oxygenase"/>
    <property type="match status" value="1"/>
</dbReference>
<proteinExistence type="predicted"/>
<reference evidence="1" key="1">
    <citation type="submission" date="2022-08" db="EMBL/GenBank/DDBJ databases">
        <title>Genomic Encyclopedia of Type Strains, Phase III (KMG-III): the genomes of soil and plant-associated and newly described type strains.</title>
        <authorList>
            <person name="Whitman W."/>
        </authorList>
    </citation>
    <scope>NUCLEOTIDE SEQUENCE</scope>
    <source>
        <strain evidence="1">HMT 1</strain>
    </source>
</reference>
<dbReference type="GO" id="GO:0004392">
    <property type="term" value="F:heme oxygenase (decyclizing) activity"/>
    <property type="evidence" value="ECO:0007669"/>
    <property type="project" value="InterPro"/>
</dbReference>
<comment type="caution">
    <text evidence="1">The sequence shown here is derived from an EMBL/GenBank/DDBJ whole genome shotgun (WGS) entry which is preliminary data.</text>
</comment>
<dbReference type="Proteomes" id="UP001204445">
    <property type="component" value="Unassembled WGS sequence"/>
</dbReference>
<dbReference type="Gene3D" id="1.20.910.10">
    <property type="entry name" value="Heme oxygenase-like"/>
    <property type="match status" value="1"/>
</dbReference>
<sequence>MSDGLLLAQLRVATREQHARLESLPALRRLFADDYTVAEYSRLLQSFFSLFSPLEAAVQATGRKTAASLGYELRSEDLAADLKILAAKTGADTAVPSALTGSRAAETGCLYVLAGSRLGGKVIARQLAGSLGLTADSGIRFFAGSSGNEGHNWAQFCHRAELSCDTPPAREAAVSAAAATFDLFYQQLADE</sequence>
<dbReference type="RefSeq" id="WP_259054139.1">
    <property type="nucleotide sequence ID" value="NZ_JANUCT010000003.1"/>
</dbReference>
<keyword evidence="2" id="KW-1185">Reference proteome</keyword>
<dbReference type="AlphaFoldDB" id="A0AAE3HLF9"/>
<evidence type="ECO:0000313" key="1">
    <source>
        <dbReference type="EMBL" id="MCS3902593.1"/>
    </source>
</evidence>
<dbReference type="EMBL" id="JANUCT010000003">
    <property type="protein sequence ID" value="MCS3902593.1"/>
    <property type="molecule type" value="Genomic_DNA"/>
</dbReference>
<protein>
    <submittedName>
        <fullName evidence="1">Heme oxygenase</fullName>
    </submittedName>
</protein>
<gene>
    <name evidence="1" type="ORF">J2T55_000597</name>
</gene>
<name>A0AAE3HLF9_9GAMM</name>
<organism evidence="1 2">
    <name type="scientific">Methylohalomonas lacus</name>
    <dbReference type="NCBI Taxonomy" id="398773"/>
    <lineage>
        <taxon>Bacteria</taxon>
        <taxon>Pseudomonadati</taxon>
        <taxon>Pseudomonadota</taxon>
        <taxon>Gammaproteobacteria</taxon>
        <taxon>Methylohalomonadales</taxon>
        <taxon>Methylohalomonadaceae</taxon>
        <taxon>Methylohalomonas</taxon>
    </lineage>
</organism>
<dbReference type="CDD" id="cd19166">
    <property type="entry name" value="HemeO-bac"/>
    <property type="match status" value="1"/>
</dbReference>
<accession>A0AAE3HLF9</accession>
<dbReference type="SUPFAM" id="SSF48613">
    <property type="entry name" value="Heme oxygenase-like"/>
    <property type="match status" value="1"/>
</dbReference>